<name>A0A4P2QC28_SORCE</name>
<keyword evidence="2" id="KW-0472">Membrane</keyword>
<dbReference type="Proteomes" id="UP000295781">
    <property type="component" value="Chromosome"/>
</dbReference>
<dbReference type="EMBL" id="CP012670">
    <property type="protein sequence ID" value="AUX27255.1"/>
    <property type="molecule type" value="Genomic_DNA"/>
</dbReference>
<keyword evidence="2" id="KW-1133">Transmembrane helix</keyword>
<organism evidence="3 4">
    <name type="scientific">Sorangium cellulosum</name>
    <name type="common">Polyangium cellulosum</name>
    <dbReference type="NCBI Taxonomy" id="56"/>
    <lineage>
        <taxon>Bacteria</taxon>
        <taxon>Pseudomonadati</taxon>
        <taxon>Myxococcota</taxon>
        <taxon>Polyangia</taxon>
        <taxon>Polyangiales</taxon>
        <taxon>Polyangiaceae</taxon>
        <taxon>Sorangium</taxon>
    </lineage>
</organism>
<accession>A0A4P2QC28</accession>
<dbReference type="AlphaFoldDB" id="A0A4P2QC28"/>
<dbReference type="RefSeq" id="WP_242515621.1">
    <property type="nucleotide sequence ID" value="NZ_CP012670.1"/>
</dbReference>
<evidence type="ECO:0000313" key="4">
    <source>
        <dbReference type="Proteomes" id="UP000295781"/>
    </source>
</evidence>
<evidence type="ECO:0000313" key="3">
    <source>
        <dbReference type="EMBL" id="AUX27255.1"/>
    </source>
</evidence>
<proteinExistence type="predicted"/>
<sequence length="236" mass="24476">MPTDPTSTLETFPRGPRGPRGPGLGATGPDPELLALPAPPRQARTVTVALMAVTAIAALGMALALLGEARYALSSGQPVNVGELAPLRPGADLANRYVRATGLLGTSGAIRYGRAAEGDSFRLSPVAGNPALWVEIRVPEGFEGPRFVPPSVFAGRLVPFRSAGIRHARLAAEVEEQTGAGVPDGAWLLVDGSSPRASRWAVALVALFVGFAGWNLFGIARVLRRVRDAKDGSAGS</sequence>
<reference evidence="3 4" key="1">
    <citation type="submission" date="2015-09" db="EMBL/GenBank/DDBJ databases">
        <title>Sorangium comparison.</title>
        <authorList>
            <person name="Zaburannyi N."/>
            <person name="Bunk B."/>
            <person name="Overmann J."/>
            <person name="Mueller R."/>
        </authorList>
    </citation>
    <scope>NUCLEOTIDE SEQUENCE [LARGE SCALE GENOMIC DNA]</scope>
    <source>
        <strain evidence="3 4">So ceGT47</strain>
    </source>
</reference>
<evidence type="ECO:0000256" key="2">
    <source>
        <dbReference type="SAM" id="Phobius"/>
    </source>
</evidence>
<gene>
    <name evidence="3" type="ORF">SOCEGT47_078390</name>
</gene>
<protein>
    <submittedName>
        <fullName evidence="3">Uncharacterized protein</fullName>
    </submittedName>
</protein>
<feature type="transmembrane region" description="Helical" evidence="2">
    <location>
        <begin position="197"/>
        <end position="217"/>
    </location>
</feature>
<keyword evidence="2" id="KW-0812">Transmembrane</keyword>
<feature type="region of interest" description="Disordered" evidence="1">
    <location>
        <begin position="1"/>
        <end position="31"/>
    </location>
</feature>
<feature type="compositionally biased region" description="Polar residues" evidence="1">
    <location>
        <begin position="1"/>
        <end position="10"/>
    </location>
</feature>
<evidence type="ECO:0000256" key="1">
    <source>
        <dbReference type="SAM" id="MobiDB-lite"/>
    </source>
</evidence>
<feature type="transmembrane region" description="Helical" evidence="2">
    <location>
        <begin position="46"/>
        <end position="66"/>
    </location>
</feature>